<comment type="caution">
    <text evidence="1">The sequence shown here is derived from an EMBL/GenBank/DDBJ whole genome shotgun (WGS) entry which is preliminary data.</text>
</comment>
<accession>A0A3E2H768</accession>
<evidence type="ECO:0000313" key="1">
    <source>
        <dbReference type="EMBL" id="RFU29239.1"/>
    </source>
</evidence>
<gene>
    <name evidence="1" type="ORF">B7463_g7110</name>
</gene>
<dbReference type="PANTHER" id="PTHR35040:SF7">
    <property type="entry name" value="FIBRONECTIN TYPE-III DOMAIN-CONTAINING PROTEIN-RELATED"/>
    <property type="match status" value="1"/>
</dbReference>
<proteinExistence type="predicted"/>
<protein>
    <recommendedName>
        <fullName evidence="3">Fibronectin type-III domain-containing protein</fullName>
    </recommendedName>
</protein>
<dbReference type="OrthoDB" id="1896086at2759"/>
<name>A0A3E2H768_SCYLI</name>
<dbReference type="PANTHER" id="PTHR35040">
    <property type="match status" value="1"/>
</dbReference>
<keyword evidence="2" id="KW-1185">Reference proteome</keyword>
<dbReference type="AlphaFoldDB" id="A0A3E2H768"/>
<evidence type="ECO:0000313" key="2">
    <source>
        <dbReference type="Proteomes" id="UP000258309"/>
    </source>
</evidence>
<dbReference type="Proteomes" id="UP000258309">
    <property type="component" value="Unassembled WGS sequence"/>
</dbReference>
<evidence type="ECO:0008006" key="3">
    <source>
        <dbReference type="Google" id="ProtNLM"/>
    </source>
</evidence>
<dbReference type="InterPro" id="IPR021986">
    <property type="entry name" value="Spherulin4"/>
</dbReference>
<dbReference type="EMBL" id="NCSJ02000135">
    <property type="protein sequence ID" value="RFU29239.1"/>
    <property type="molecule type" value="Genomic_DNA"/>
</dbReference>
<feature type="non-terminal residue" evidence="1">
    <location>
        <position position="1"/>
    </location>
</feature>
<feature type="non-terminal residue" evidence="1">
    <location>
        <position position="229"/>
    </location>
</feature>
<organism evidence="1 2">
    <name type="scientific">Scytalidium lignicola</name>
    <name type="common">Hyphomycete</name>
    <dbReference type="NCBI Taxonomy" id="5539"/>
    <lineage>
        <taxon>Eukaryota</taxon>
        <taxon>Fungi</taxon>
        <taxon>Dikarya</taxon>
        <taxon>Ascomycota</taxon>
        <taxon>Pezizomycotina</taxon>
        <taxon>Leotiomycetes</taxon>
        <taxon>Leotiomycetes incertae sedis</taxon>
        <taxon>Scytalidium</taxon>
    </lineage>
</organism>
<dbReference type="Pfam" id="PF12138">
    <property type="entry name" value="Spherulin4"/>
    <property type="match status" value="1"/>
</dbReference>
<sequence>MLLADTLMTFESSYEAYTSPDYTPNPWTASNSRKIWHIIFNVPADKASEVAELSLNQGAGFIHITDDNLPNPYDTIPDDGYMQTLINVVSGGEPAISDPLPFLNDGSPASQPTGLIITAFDYSSVSLSWSLGSSTPLALAIYLNGKEIVRLPGTMTHATIGNRNPGSSGLTFTEKTIESHIAAQPQEATSRLYPRVGSQELRKCHKSLAAKRWEKGFSVRHTNVLISPS</sequence>
<reference evidence="1 2" key="1">
    <citation type="submission" date="2018-05" db="EMBL/GenBank/DDBJ databases">
        <title>Draft genome sequence of Scytalidium lignicola DSM 105466, a ubiquitous saprotrophic fungus.</title>
        <authorList>
            <person name="Buettner E."/>
            <person name="Gebauer A.M."/>
            <person name="Hofrichter M."/>
            <person name="Liers C."/>
            <person name="Kellner H."/>
        </authorList>
    </citation>
    <scope>NUCLEOTIDE SEQUENCE [LARGE SCALE GENOMIC DNA]</scope>
    <source>
        <strain evidence="1 2">DSM 105466</strain>
    </source>
</reference>